<evidence type="ECO:0000256" key="1">
    <source>
        <dbReference type="SAM" id="Phobius"/>
    </source>
</evidence>
<dbReference type="RefSeq" id="WP_079689834.1">
    <property type="nucleotide sequence ID" value="NZ_FUZU01000004.1"/>
</dbReference>
<protein>
    <submittedName>
        <fullName evidence="2">Predicted membrane protein</fullName>
    </submittedName>
</protein>
<dbReference type="InterPro" id="IPR018750">
    <property type="entry name" value="DUF2306_membrane"/>
</dbReference>
<dbReference type="Proteomes" id="UP000190961">
    <property type="component" value="Unassembled WGS sequence"/>
</dbReference>
<feature type="transmembrane region" description="Helical" evidence="1">
    <location>
        <begin position="92"/>
        <end position="112"/>
    </location>
</feature>
<proteinExistence type="predicted"/>
<evidence type="ECO:0000313" key="3">
    <source>
        <dbReference type="Proteomes" id="UP000190961"/>
    </source>
</evidence>
<reference evidence="2 3" key="1">
    <citation type="submission" date="2017-02" db="EMBL/GenBank/DDBJ databases">
        <authorList>
            <person name="Peterson S.W."/>
        </authorList>
    </citation>
    <scope>NUCLEOTIDE SEQUENCE [LARGE SCALE GENOMIC DNA]</scope>
    <source>
        <strain evidence="2 3">DSM 25262</strain>
    </source>
</reference>
<gene>
    <name evidence="2" type="ORF">SAMN05660236_5356</name>
</gene>
<dbReference type="STRING" id="688867.SAMN05660236_5356"/>
<sequence length="220" mass="25483">MQRIITLFRNFIFLIVVLLGVALAANALKYSNFDPQYGFLRLKQQAIATGWYLPAYYSHVLVGGIILLAGFFQLHPKSIRHFRKLHRIVGYIYVMGILFFAAPGGIVMSFFIDRGPWVLTSFLIQGSLWFWFTATAFDRIRKKDIEGHRQWMWRSYALTFAAITLRVYIFITSYTYNLSVPEAYATLAWLSWVPNLLVIELYLRKISTNSMQSNIVSKGN</sequence>
<dbReference type="EMBL" id="FUZU01000004">
    <property type="protein sequence ID" value="SKC87210.1"/>
    <property type="molecule type" value="Genomic_DNA"/>
</dbReference>
<name>A0A1T5MG55_9BACT</name>
<evidence type="ECO:0000313" key="2">
    <source>
        <dbReference type="EMBL" id="SKC87210.1"/>
    </source>
</evidence>
<dbReference type="AlphaFoldDB" id="A0A1T5MG55"/>
<keyword evidence="3" id="KW-1185">Reference proteome</keyword>
<keyword evidence="1" id="KW-1133">Transmembrane helix</keyword>
<feature type="transmembrane region" description="Helical" evidence="1">
    <location>
        <begin position="51"/>
        <end position="72"/>
    </location>
</feature>
<dbReference type="Pfam" id="PF10067">
    <property type="entry name" value="DUF2306"/>
    <property type="match status" value="1"/>
</dbReference>
<keyword evidence="1" id="KW-0812">Transmembrane</keyword>
<feature type="transmembrane region" description="Helical" evidence="1">
    <location>
        <begin position="157"/>
        <end position="177"/>
    </location>
</feature>
<keyword evidence="1" id="KW-0472">Membrane</keyword>
<feature type="transmembrane region" description="Helical" evidence="1">
    <location>
        <begin position="118"/>
        <end position="137"/>
    </location>
</feature>
<dbReference type="OrthoDB" id="195502at2"/>
<accession>A0A1T5MG55</accession>
<organism evidence="2 3">
    <name type="scientific">Ohtaekwangia koreensis</name>
    <dbReference type="NCBI Taxonomy" id="688867"/>
    <lineage>
        <taxon>Bacteria</taxon>
        <taxon>Pseudomonadati</taxon>
        <taxon>Bacteroidota</taxon>
        <taxon>Cytophagia</taxon>
        <taxon>Cytophagales</taxon>
        <taxon>Fulvivirgaceae</taxon>
        <taxon>Ohtaekwangia</taxon>
    </lineage>
</organism>
<feature type="transmembrane region" description="Helical" evidence="1">
    <location>
        <begin position="183"/>
        <end position="203"/>
    </location>
</feature>